<gene>
    <name evidence="4" type="ORF">C8E83_2893</name>
</gene>
<comment type="caution">
    <text evidence="4">The sequence shown here is derived from an EMBL/GenBank/DDBJ whole genome shotgun (WGS) entry which is preliminary data.</text>
</comment>
<dbReference type="AlphaFoldDB" id="A0A495IIZ7"/>
<keyword evidence="1 4" id="KW-0808">Transferase</keyword>
<reference evidence="4 5" key="1">
    <citation type="submission" date="2018-10" db="EMBL/GenBank/DDBJ databases">
        <title>Sequencing the genomes of 1000 actinobacteria strains.</title>
        <authorList>
            <person name="Klenk H.-P."/>
        </authorList>
    </citation>
    <scope>NUCLEOTIDE SEQUENCE [LARGE SCALE GENOMIC DNA]</scope>
    <source>
        <strain evidence="4 5">DSM 17894</strain>
    </source>
</reference>
<dbReference type="RefSeq" id="WP_121370501.1">
    <property type="nucleotide sequence ID" value="NZ_RBKS01000001.1"/>
</dbReference>
<dbReference type="PANTHER" id="PTHR43877">
    <property type="entry name" value="AMINOALKYLPHOSPHONATE N-ACETYLTRANSFERASE-RELATED-RELATED"/>
    <property type="match status" value="1"/>
</dbReference>
<name>A0A495IIZ7_9MICO</name>
<dbReference type="OrthoDB" id="119501at2"/>
<dbReference type="Proteomes" id="UP000280008">
    <property type="component" value="Unassembled WGS sequence"/>
</dbReference>
<dbReference type="InterPro" id="IPR000182">
    <property type="entry name" value="GNAT_dom"/>
</dbReference>
<organism evidence="4 5">
    <name type="scientific">Frondihabitans australicus</name>
    <dbReference type="NCBI Taxonomy" id="386892"/>
    <lineage>
        <taxon>Bacteria</taxon>
        <taxon>Bacillati</taxon>
        <taxon>Actinomycetota</taxon>
        <taxon>Actinomycetes</taxon>
        <taxon>Micrococcales</taxon>
        <taxon>Microbacteriaceae</taxon>
        <taxon>Frondihabitans</taxon>
    </lineage>
</organism>
<dbReference type="SUPFAM" id="SSF55729">
    <property type="entry name" value="Acyl-CoA N-acyltransferases (Nat)"/>
    <property type="match status" value="1"/>
</dbReference>
<evidence type="ECO:0000259" key="3">
    <source>
        <dbReference type="PROSITE" id="PS51186"/>
    </source>
</evidence>
<feature type="domain" description="N-acetyltransferase" evidence="3">
    <location>
        <begin position="2"/>
        <end position="173"/>
    </location>
</feature>
<dbReference type="PANTHER" id="PTHR43877:SF2">
    <property type="entry name" value="AMINOALKYLPHOSPHONATE N-ACETYLTRANSFERASE-RELATED"/>
    <property type="match status" value="1"/>
</dbReference>
<sequence>MLLFRPASLADSDAIVALVTSAYRGDESRGGWTTEADLIDGPRITPEVLADDLAEPSGRLLVGFEGDEMLACCNLVDKGDGVAYFGMFAVMPGRQGAGLGKQVLEEAARISRDEWGSTTLEMTVLEPRDELIAFYERRGFVRTGEYREFPYGDERFGTPKRDDLHMVVLAKPL</sequence>
<dbReference type="InterPro" id="IPR050832">
    <property type="entry name" value="Bact_Acetyltransf"/>
</dbReference>
<dbReference type="PROSITE" id="PS51186">
    <property type="entry name" value="GNAT"/>
    <property type="match status" value="1"/>
</dbReference>
<protein>
    <submittedName>
        <fullName evidence="4">Acetyltransferase (GNAT) family protein</fullName>
    </submittedName>
</protein>
<evidence type="ECO:0000313" key="5">
    <source>
        <dbReference type="Proteomes" id="UP000280008"/>
    </source>
</evidence>
<evidence type="ECO:0000313" key="4">
    <source>
        <dbReference type="EMBL" id="RKR75739.1"/>
    </source>
</evidence>
<keyword evidence="5" id="KW-1185">Reference proteome</keyword>
<dbReference type="Pfam" id="PF00583">
    <property type="entry name" value="Acetyltransf_1"/>
    <property type="match status" value="1"/>
</dbReference>
<dbReference type="InterPro" id="IPR016181">
    <property type="entry name" value="Acyl_CoA_acyltransferase"/>
</dbReference>
<accession>A0A495IIZ7</accession>
<dbReference type="GO" id="GO:0016747">
    <property type="term" value="F:acyltransferase activity, transferring groups other than amino-acyl groups"/>
    <property type="evidence" value="ECO:0007669"/>
    <property type="project" value="InterPro"/>
</dbReference>
<proteinExistence type="predicted"/>
<keyword evidence="2" id="KW-0012">Acyltransferase</keyword>
<dbReference type="CDD" id="cd04301">
    <property type="entry name" value="NAT_SF"/>
    <property type="match status" value="1"/>
</dbReference>
<evidence type="ECO:0000256" key="1">
    <source>
        <dbReference type="ARBA" id="ARBA00022679"/>
    </source>
</evidence>
<evidence type="ECO:0000256" key="2">
    <source>
        <dbReference type="ARBA" id="ARBA00023315"/>
    </source>
</evidence>
<dbReference type="EMBL" id="RBKS01000001">
    <property type="protein sequence ID" value="RKR75739.1"/>
    <property type="molecule type" value="Genomic_DNA"/>
</dbReference>
<dbReference type="Gene3D" id="3.40.630.30">
    <property type="match status" value="1"/>
</dbReference>